<feature type="transmembrane region" description="Helical" evidence="5">
    <location>
        <begin position="24"/>
        <end position="49"/>
    </location>
</feature>
<evidence type="ECO:0000313" key="6">
    <source>
        <dbReference type="EMBL" id="PIT16422.1"/>
    </source>
</evidence>
<evidence type="ECO:0000256" key="1">
    <source>
        <dbReference type="ARBA" id="ARBA00004370"/>
    </source>
</evidence>
<evidence type="ECO:0000256" key="3">
    <source>
        <dbReference type="ARBA" id="ARBA00022989"/>
    </source>
</evidence>
<comment type="subcellular location">
    <subcellularLocation>
        <location evidence="1">Membrane</location>
    </subcellularLocation>
</comment>
<dbReference type="Proteomes" id="UP000231293">
    <property type="component" value="Unassembled WGS sequence"/>
</dbReference>
<dbReference type="AlphaFoldDB" id="A0A2N9WUP2"/>
<dbReference type="RefSeq" id="WP_100113466.1">
    <property type="nucleotide sequence ID" value="NZ_MDVB01000054.1"/>
</dbReference>
<dbReference type="InterPro" id="IPR007792">
    <property type="entry name" value="T4SS_VirB3/TrbD/AvhB"/>
</dbReference>
<dbReference type="EMBL" id="MDVB01000054">
    <property type="protein sequence ID" value="PIT16422.1"/>
    <property type="molecule type" value="Genomic_DNA"/>
</dbReference>
<protein>
    <recommendedName>
        <fullName evidence="8">Type IV secretion system protein VirB3</fullName>
    </recommendedName>
</protein>
<sequence>MAYETSHETIDTEQLTFNGLARHAMVIGIPITALVICGFVGVMAVMIAMPFLQEKAFLLILLPTPIIAFMHTACKNDDQALRIILYECKWFLRRRNTKLFNNTTTILSTKFGRQIDDYQRFFEQYTEKSTIRCRLSTKDLPTRNQ</sequence>
<evidence type="ECO:0000256" key="2">
    <source>
        <dbReference type="ARBA" id="ARBA00022692"/>
    </source>
</evidence>
<keyword evidence="2 5" id="KW-0812">Transmembrane</keyword>
<feature type="transmembrane region" description="Helical" evidence="5">
    <location>
        <begin position="56"/>
        <end position="73"/>
    </location>
</feature>
<keyword evidence="4 5" id="KW-0472">Membrane</keyword>
<name>A0A2N9WUP2_9NEIS</name>
<gene>
    <name evidence="6" type="ORF">BGI32_04620</name>
</gene>
<evidence type="ECO:0000313" key="7">
    <source>
        <dbReference type="Proteomes" id="UP000231293"/>
    </source>
</evidence>
<accession>A0A2N9WUP2</accession>
<dbReference type="GO" id="GO:0016020">
    <property type="term" value="C:membrane"/>
    <property type="evidence" value="ECO:0007669"/>
    <property type="project" value="UniProtKB-SubCell"/>
</dbReference>
<dbReference type="Pfam" id="PF05101">
    <property type="entry name" value="VirB3"/>
    <property type="match status" value="1"/>
</dbReference>
<proteinExistence type="predicted"/>
<evidence type="ECO:0000256" key="4">
    <source>
        <dbReference type="ARBA" id="ARBA00023136"/>
    </source>
</evidence>
<comment type="caution">
    <text evidence="6">The sequence shown here is derived from an EMBL/GenBank/DDBJ whole genome shotgun (WGS) entry which is preliminary data.</text>
</comment>
<keyword evidence="3 5" id="KW-1133">Transmembrane helix</keyword>
<evidence type="ECO:0008006" key="8">
    <source>
        <dbReference type="Google" id="ProtNLM"/>
    </source>
</evidence>
<reference evidence="6 7" key="1">
    <citation type="journal article" date="2017" name="MBio">
        <title>Type VI secretion-mediated competition in the bee gut microbiome.</title>
        <authorList>
            <person name="Steele M.I."/>
            <person name="Kwong W.K."/>
            <person name="Powell J.E."/>
            <person name="Whiteley M."/>
            <person name="Moran N.A."/>
        </authorList>
    </citation>
    <scope>NUCLEOTIDE SEQUENCE [LARGE SCALE GENOMIC DNA]</scope>
    <source>
        <strain evidence="6 7">App2-2</strain>
    </source>
</reference>
<evidence type="ECO:0000256" key="5">
    <source>
        <dbReference type="SAM" id="Phobius"/>
    </source>
</evidence>
<organism evidence="6 7">
    <name type="scientific">Snodgrassella alvi</name>
    <dbReference type="NCBI Taxonomy" id="1196083"/>
    <lineage>
        <taxon>Bacteria</taxon>
        <taxon>Pseudomonadati</taxon>
        <taxon>Pseudomonadota</taxon>
        <taxon>Betaproteobacteria</taxon>
        <taxon>Neisseriales</taxon>
        <taxon>Neisseriaceae</taxon>
        <taxon>Snodgrassella</taxon>
    </lineage>
</organism>